<dbReference type="Gene3D" id="3.40.20.10">
    <property type="entry name" value="Severin"/>
    <property type="match status" value="1"/>
</dbReference>
<evidence type="ECO:0000259" key="15">
    <source>
        <dbReference type="Pfam" id="PF04810"/>
    </source>
</evidence>
<evidence type="ECO:0000259" key="17">
    <source>
        <dbReference type="Pfam" id="PF04815"/>
    </source>
</evidence>
<dbReference type="InterPro" id="IPR012990">
    <property type="entry name" value="Beta-sandwich_Sec23_24"/>
</dbReference>
<evidence type="ECO:0000259" key="18">
    <source>
        <dbReference type="Pfam" id="PF08033"/>
    </source>
</evidence>
<dbReference type="VEuPathDB" id="VectorBase:HLOH_064064"/>
<dbReference type="InterPro" id="IPR036465">
    <property type="entry name" value="vWFA_dom_sf"/>
</dbReference>
<feature type="compositionally biased region" description="Basic and acidic residues" evidence="13">
    <location>
        <begin position="387"/>
        <end position="397"/>
    </location>
</feature>
<dbReference type="Gene3D" id="3.40.50.410">
    <property type="entry name" value="von Willebrand factor, type A domain"/>
    <property type="match status" value="1"/>
</dbReference>
<dbReference type="Pfam" id="PF00626">
    <property type="entry name" value="Gelsolin"/>
    <property type="match status" value="1"/>
</dbReference>
<evidence type="ECO:0000256" key="3">
    <source>
        <dbReference type="ARBA" id="ARBA00004397"/>
    </source>
</evidence>
<evidence type="ECO:0000256" key="9">
    <source>
        <dbReference type="ARBA" id="ARBA00022927"/>
    </source>
</evidence>
<evidence type="ECO:0000256" key="4">
    <source>
        <dbReference type="ARBA" id="ARBA00008334"/>
    </source>
</evidence>
<dbReference type="SUPFAM" id="SSF81811">
    <property type="entry name" value="Helical domain of Sec23/24"/>
    <property type="match status" value="1"/>
</dbReference>
<keyword evidence="6" id="KW-0963">Cytoplasm</keyword>
<keyword evidence="20" id="KW-1185">Reference proteome</keyword>
<evidence type="ECO:0000259" key="14">
    <source>
        <dbReference type="Pfam" id="PF00626"/>
    </source>
</evidence>
<keyword evidence="9" id="KW-0653">Protein transport</keyword>
<dbReference type="GO" id="GO:0070971">
    <property type="term" value="C:endoplasmic reticulum exit site"/>
    <property type="evidence" value="ECO:0007669"/>
    <property type="project" value="TreeGrafter"/>
</dbReference>
<dbReference type="Pfam" id="PF04810">
    <property type="entry name" value="zf-Sec23_Sec24"/>
    <property type="match status" value="1"/>
</dbReference>
<dbReference type="PANTHER" id="PTHR13803">
    <property type="entry name" value="SEC24-RELATED PROTEIN"/>
    <property type="match status" value="1"/>
</dbReference>
<evidence type="ECO:0000256" key="11">
    <source>
        <dbReference type="ARBA" id="ARBA00023136"/>
    </source>
</evidence>
<feature type="domain" description="Sec23/Sec24 helical" evidence="17">
    <location>
        <begin position="859"/>
        <end position="962"/>
    </location>
</feature>
<keyword evidence="8" id="KW-0931">ER-Golgi transport</keyword>
<dbReference type="GO" id="GO:0000139">
    <property type="term" value="C:Golgi membrane"/>
    <property type="evidence" value="ECO:0007669"/>
    <property type="project" value="UniProtKB-SubCell"/>
</dbReference>
<dbReference type="PANTHER" id="PTHR13803:SF39">
    <property type="entry name" value="SECRETORY 24AB, ISOFORM A"/>
    <property type="match status" value="1"/>
</dbReference>
<evidence type="ECO:0000256" key="10">
    <source>
        <dbReference type="ARBA" id="ARBA00023034"/>
    </source>
</evidence>
<keyword evidence="7" id="KW-0256">Endoplasmic reticulum</keyword>
<name>A0A9J6G2Q0_HAELO</name>
<dbReference type="Gene3D" id="1.20.120.730">
    <property type="entry name" value="Sec23/Sec24 helical domain"/>
    <property type="match status" value="1"/>
</dbReference>
<proteinExistence type="inferred from homology"/>
<dbReference type="InterPro" id="IPR036175">
    <property type="entry name" value="Sec23/24_helical_dom_sf"/>
</dbReference>
<evidence type="ECO:0000313" key="20">
    <source>
        <dbReference type="Proteomes" id="UP000821853"/>
    </source>
</evidence>
<dbReference type="InterPro" id="IPR036174">
    <property type="entry name" value="Znf_Sec23_Sec24_sf"/>
</dbReference>
<evidence type="ECO:0000256" key="8">
    <source>
        <dbReference type="ARBA" id="ARBA00022892"/>
    </source>
</evidence>
<sequence length="1117" mass="121841">MATPRGECVRNAEPVPCGQPPLACAADGGGTRAVPYGDSVDKELVRATFSVSAAQSKPNVPAGSGAHLGSHPFAPLQHKQARPPSPIGVAPDALNQRDGHPYSSHLGTPIAFGPLNSMRPNTGQAPRARGLPPPPAGTALAARSASQHGPPPLAQPSATGTPVQRRVPWPGAAPLGPPPPTLSSNLNSVSSAAVGGPGQSAPPLPFSSSHHCAAALQAPLQGQPSGCEGLRPAVGPPPIYVYSGLGRLPVPPASDSQLKCHEFATPARMPGVHQQWAGCPPHNAGVPSHALSYHPLERSSCSQQTEYGPSGSIAINQQAPQKSTLEGEQPGHEPHSHMVATSPSDSSNKILGYKAYDLLQDRPILPKNQPKQALPGESSNSSPYHVEGSRDRSDFTSREIKSCSRDIFRCTLNKIPETQYLLKQARLPLGVLIHPFREVRRLPVLQDTTIVRCLSCGAYINPYVQLMERQRWKCNICFRISPLPDDFMYDPSTKESGEPERRPEVRSATVEFITPADYMSRPPQPAAYLFVLDVSYGAIRTGYLSSFCKVLLHELDNLPGDGRTRVGFVTFDSSVHFYNLGEGLSQPQMLLVPDIDDVFLPFPDGLLVNVHESKALVRDLLTNLPSIHANNDEPTSALGAAVQAAYQLINLIGGRVSVFQTCLPNAGPGRLKPREEQKAGTEIANLLPATDFYKKIALDCSSQHVAVDVFLMGAQYMDVASLACISKYTAGSVNYYPGLHSSTNRSQVEKFEADLRYYLTRNIGFEAVMRVRCTRGLVVDTYHGNLFLRSTDLLWLPNVNPEAGFGVQIAIEDGLADCNLASIQVAVLYTSARGERRVRVHTLCLPVTAMLEDVLASVDQEAVVGMLCKMAVDRSLSSSVLDARDAMMNACLDLIQAFRATLCSSPAVLQAGLAIPYGARLLPLYVLALLKHKAFRVDVRTRLDERVFAMEQMKTMPLRNLITYIYPALHPIHELDDLDVLELDDGTLVCQPPRLQLSLEKIDRHGCYVLDTVDRLYIYVGRDISEHFCTNVLGVPNYASIPEYMTELPPLATEESEMVRNFLSWTQSRRHVYSPLRVIREDSKARHLIVQHMVDDKTGSGFSYREFLQHLKAQLSE</sequence>
<evidence type="ECO:0000256" key="6">
    <source>
        <dbReference type="ARBA" id="ARBA00022490"/>
    </source>
</evidence>
<evidence type="ECO:0000256" key="2">
    <source>
        <dbReference type="ARBA" id="ARBA00004394"/>
    </source>
</evidence>
<keyword evidence="10" id="KW-0333">Golgi apparatus</keyword>
<feature type="compositionally biased region" description="Low complexity" evidence="13">
    <location>
        <begin position="182"/>
        <end position="194"/>
    </location>
</feature>
<feature type="region of interest" description="Disordered" evidence="13">
    <location>
        <begin position="366"/>
        <end position="397"/>
    </location>
</feature>
<feature type="region of interest" description="Disordered" evidence="13">
    <location>
        <begin position="55"/>
        <end position="206"/>
    </location>
</feature>
<gene>
    <name evidence="19" type="ORF">HPB48_002613</name>
</gene>
<accession>A0A9J6G2Q0</accession>
<dbReference type="SUPFAM" id="SSF53300">
    <property type="entry name" value="vWA-like"/>
    <property type="match status" value="1"/>
</dbReference>
<dbReference type="CDD" id="cd01479">
    <property type="entry name" value="Sec24-like"/>
    <property type="match status" value="1"/>
</dbReference>
<dbReference type="GO" id="GO:0008270">
    <property type="term" value="F:zinc ion binding"/>
    <property type="evidence" value="ECO:0007669"/>
    <property type="project" value="InterPro"/>
</dbReference>
<dbReference type="Gene3D" id="2.30.30.380">
    <property type="entry name" value="Zn-finger domain of Sec23/24"/>
    <property type="match status" value="1"/>
</dbReference>
<dbReference type="InterPro" id="IPR006896">
    <property type="entry name" value="Sec23/24_trunk_dom"/>
</dbReference>
<dbReference type="Pfam" id="PF04811">
    <property type="entry name" value="Sec23_trunk"/>
    <property type="match status" value="1"/>
</dbReference>
<evidence type="ECO:0000256" key="1">
    <source>
        <dbReference type="ARBA" id="ARBA00004299"/>
    </source>
</evidence>
<dbReference type="OrthoDB" id="49016at2759"/>
<dbReference type="OMA" id="AVECSKQ"/>
<dbReference type="Gene3D" id="2.60.40.1670">
    <property type="entry name" value="beta-sandwich domain of Sec23/24"/>
    <property type="match status" value="1"/>
</dbReference>
<feature type="region of interest" description="Disordered" evidence="13">
    <location>
        <begin position="319"/>
        <end position="346"/>
    </location>
</feature>
<evidence type="ECO:0000313" key="19">
    <source>
        <dbReference type="EMBL" id="KAH9369041.1"/>
    </source>
</evidence>
<dbReference type="InterPro" id="IPR006895">
    <property type="entry name" value="Znf_Sec23_Sec24"/>
</dbReference>
<dbReference type="InterPro" id="IPR006900">
    <property type="entry name" value="Sec23/24_helical_dom"/>
</dbReference>
<dbReference type="Pfam" id="PF04815">
    <property type="entry name" value="Sec23_helical"/>
    <property type="match status" value="1"/>
</dbReference>
<dbReference type="GO" id="GO:0030127">
    <property type="term" value="C:COPII vesicle coat"/>
    <property type="evidence" value="ECO:0007669"/>
    <property type="project" value="InterPro"/>
</dbReference>
<dbReference type="SUPFAM" id="SSF82919">
    <property type="entry name" value="Zn-finger domain of Sec23/24"/>
    <property type="match status" value="1"/>
</dbReference>
<dbReference type="GO" id="GO:0006886">
    <property type="term" value="P:intracellular protein transport"/>
    <property type="evidence" value="ECO:0007669"/>
    <property type="project" value="InterPro"/>
</dbReference>
<dbReference type="InterPro" id="IPR050550">
    <property type="entry name" value="SEC23_SEC24_subfamily"/>
</dbReference>
<keyword evidence="11" id="KW-0472">Membrane</keyword>
<dbReference type="Proteomes" id="UP000821853">
    <property type="component" value="Chromosome 2"/>
</dbReference>
<protein>
    <submittedName>
        <fullName evidence="19">Uncharacterized protein</fullName>
    </submittedName>
</protein>
<dbReference type="GO" id="GO:0000149">
    <property type="term" value="F:SNARE binding"/>
    <property type="evidence" value="ECO:0007669"/>
    <property type="project" value="TreeGrafter"/>
</dbReference>
<dbReference type="SUPFAM" id="SSF82754">
    <property type="entry name" value="C-terminal, gelsolin-like domain of Sec23/24"/>
    <property type="match status" value="1"/>
</dbReference>
<keyword evidence="5" id="KW-0813">Transport</keyword>
<dbReference type="EMBL" id="JABSTR010000004">
    <property type="protein sequence ID" value="KAH9369041.1"/>
    <property type="molecule type" value="Genomic_DNA"/>
</dbReference>
<evidence type="ECO:0000256" key="5">
    <source>
        <dbReference type="ARBA" id="ARBA00022448"/>
    </source>
</evidence>
<dbReference type="AlphaFoldDB" id="A0A9J6G2Q0"/>
<comment type="subcellular location">
    <subcellularLocation>
        <location evidence="1">Cytoplasmic vesicle</location>
        <location evidence="1">COPII-coated vesicle membrane</location>
        <topology evidence="1">Peripheral membrane protein</topology>
        <orientation evidence="1">Cytoplasmic side</orientation>
    </subcellularLocation>
    <subcellularLocation>
        <location evidence="3">Endoplasmic reticulum membrane</location>
        <topology evidence="3">Peripheral membrane protein</topology>
        <orientation evidence="3">Cytoplasmic side</orientation>
    </subcellularLocation>
    <subcellularLocation>
        <location evidence="2">Golgi apparatus membrane</location>
    </subcellularLocation>
</comment>
<dbReference type="InterPro" id="IPR007123">
    <property type="entry name" value="Gelsolin-like_dom"/>
</dbReference>
<evidence type="ECO:0000256" key="7">
    <source>
        <dbReference type="ARBA" id="ARBA00022824"/>
    </source>
</evidence>
<dbReference type="InterPro" id="IPR029006">
    <property type="entry name" value="ADF-H/Gelsolin-like_dom_sf"/>
</dbReference>
<evidence type="ECO:0000259" key="16">
    <source>
        <dbReference type="Pfam" id="PF04811"/>
    </source>
</evidence>
<reference evidence="19 20" key="1">
    <citation type="journal article" date="2020" name="Cell">
        <title>Large-Scale Comparative Analyses of Tick Genomes Elucidate Their Genetic Diversity and Vector Capacities.</title>
        <authorList>
            <consortium name="Tick Genome and Microbiome Consortium (TIGMIC)"/>
            <person name="Jia N."/>
            <person name="Wang J."/>
            <person name="Shi W."/>
            <person name="Du L."/>
            <person name="Sun Y."/>
            <person name="Zhan W."/>
            <person name="Jiang J.F."/>
            <person name="Wang Q."/>
            <person name="Zhang B."/>
            <person name="Ji P."/>
            <person name="Bell-Sakyi L."/>
            <person name="Cui X.M."/>
            <person name="Yuan T.T."/>
            <person name="Jiang B.G."/>
            <person name="Yang W.F."/>
            <person name="Lam T.T."/>
            <person name="Chang Q.C."/>
            <person name="Ding S.J."/>
            <person name="Wang X.J."/>
            <person name="Zhu J.G."/>
            <person name="Ruan X.D."/>
            <person name="Zhao L."/>
            <person name="Wei J.T."/>
            <person name="Ye R.Z."/>
            <person name="Que T.C."/>
            <person name="Du C.H."/>
            <person name="Zhou Y.H."/>
            <person name="Cheng J.X."/>
            <person name="Dai P.F."/>
            <person name="Guo W.B."/>
            <person name="Han X.H."/>
            <person name="Huang E.J."/>
            <person name="Li L.F."/>
            <person name="Wei W."/>
            <person name="Gao Y.C."/>
            <person name="Liu J.Z."/>
            <person name="Shao H.Z."/>
            <person name="Wang X."/>
            <person name="Wang C.C."/>
            <person name="Yang T.C."/>
            <person name="Huo Q.B."/>
            <person name="Li W."/>
            <person name="Chen H.Y."/>
            <person name="Chen S.E."/>
            <person name="Zhou L.G."/>
            <person name="Ni X.B."/>
            <person name="Tian J.H."/>
            <person name="Sheng Y."/>
            <person name="Liu T."/>
            <person name="Pan Y.S."/>
            <person name="Xia L.Y."/>
            <person name="Li J."/>
            <person name="Zhao F."/>
            <person name="Cao W.C."/>
        </authorList>
    </citation>
    <scope>NUCLEOTIDE SEQUENCE [LARGE SCALE GENOMIC DNA]</scope>
    <source>
        <strain evidence="19">HaeL-2018</strain>
    </source>
</reference>
<evidence type="ECO:0000256" key="12">
    <source>
        <dbReference type="ARBA" id="ARBA00023329"/>
    </source>
</evidence>
<feature type="domain" description="Sec23/Sec24 trunk" evidence="16">
    <location>
        <begin position="523"/>
        <end position="757"/>
    </location>
</feature>
<feature type="domain" description="Zinc finger Sec23/Sec24-type" evidence="15">
    <location>
        <begin position="450"/>
        <end position="486"/>
    </location>
</feature>
<dbReference type="GO" id="GO:0005789">
    <property type="term" value="C:endoplasmic reticulum membrane"/>
    <property type="evidence" value="ECO:0007669"/>
    <property type="project" value="UniProtKB-SubCell"/>
</dbReference>
<feature type="domain" description="Sec23/Sec24 beta-sandwich" evidence="18">
    <location>
        <begin position="764"/>
        <end position="848"/>
    </location>
</feature>
<evidence type="ECO:0000256" key="13">
    <source>
        <dbReference type="SAM" id="MobiDB-lite"/>
    </source>
</evidence>
<keyword evidence="12" id="KW-0968">Cytoplasmic vesicle</keyword>
<comment type="similarity">
    <text evidence="4">Belongs to the SEC23/SEC24 family. SEC24 subfamily.</text>
</comment>
<feature type="domain" description="Gelsolin-like" evidence="14">
    <location>
        <begin position="991"/>
        <end position="1063"/>
    </location>
</feature>
<dbReference type="Pfam" id="PF08033">
    <property type="entry name" value="Sec23_BS"/>
    <property type="match status" value="1"/>
</dbReference>
<dbReference type="InterPro" id="IPR041742">
    <property type="entry name" value="Sec24-like_trunk_dom"/>
</dbReference>
<organism evidence="19 20">
    <name type="scientific">Haemaphysalis longicornis</name>
    <name type="common">Bush tick</name>
    <dbReference type="NCBI Taxonomy" id="44386"/>
    <lineage>
        <taxon>Eukaryota</taxon>
        <taxon>Metazoa</taxon>
        <taxon>Ecdysozoa</taxon>
        <taxon>Arthropoda</taxon>
        <taxon>Chelicerata</taxon>
        <taxon>Arachnida</taxon>
        <taxon>Acari</taxon>
        <taxon>Parasitiformes</taxon>
        <taxon>Ixodida</taxon>
        <taxon>Ixodoidea</taxon>
        <taxon>Ixodidae</taxon>
        <taxon>Haemaphysalinae</taxon>
        <taxon>Haemaphysalis</taxon>
    </lineage>
</organism>
<comment type="caution">
    <text evidence="19">The sequence shown here is derived from an EMBL/GenBank/DDBJ whole genome shotgun (WGS) entry which is preliminary data.</text>
</comment>
<dbReference type="GO" id="GO:0090110">
    <property type="term" value="P:COPII-coated vesicle cargo loading"/>
    <property type="evidence" value="ECO:0007669"/>
    <property type="project" value="TreeGrafter"/>
</dbReference>
<dbReference type="InterPro" id="IPR036180">
    <property type="entry name" value="Gelsolin-like_dom_sf"/>
</dbReference>
<dbReference type="SUPFAM" id="SSF81995">
    <property type="entry name" value="beta-sandwich domain of Sec23/24"/>
    <property type="match status" value="1"/>
</dbReference>